<feature type="domain" description="Gamma tubulin complex component C-terminal" evidence="6">
    <location>
        <begin position="365"/>
        <end position="684"/>
    </location>
</feature>
<dbReference type="GO" id="GO:0005874">
    <property type="term" value="C:microtubule"/>
    <property type="evidence" value="ECO:0007669"/>
    <property type="project" value="UniProtKB-KW"/>
</dbReference>
<evidence type="ECO:0000313" key="8">
    <source>
        <dbReference type="EMBL" id="SHO79305.1"/>
    </source>
</evidence>
<protein>
    <submittedName>
        <fullName evidence="8">Similar to S.cerevisiae protein SPC98 (Component of the microtubule-nucleating Tub4p (Gamma-tubulin) complex)</fullName>
    </submittedName>
</protein>
<proteinExistence type="inferred from homology"/>
<evidence type="ECO:0000313" key="9">
    <source>
        <dbReference type="Proteomes" id="UP000186303"/>
    </source>
</evidence>
<dbReference type="GO" id="GO:0000930">
    <property type="term" value="C:gamma-tubulin complex"/>
    <property type="evidence" value="ECO:0007669"/>
    <property type="project" value="TreeGrafter"/>
</dbReference>
<dbReference type="InterPro" id="IPR007259">
    <property type="entry name" value="GCP"/>
</dbReference>
<dbReference type="OrthoDB" id="5860513at2759"/>
<keyword evidence="3" id="KW-0963">Cytoplasm</keyword>
<dbReference type="OMA" id="MRMMSVC"/>
<dbReference type="VEuPathDB" id="FungiDB:MSYG_3655"/>
<organism evidence="8 9">
    <name type="scientific">Malassezia sympodialis (strain ATCC 42132)</name>
    <name type="common">Atopic eczema-associated yeast</name>
    <dbReference type="NCBI Taxonomy" id="1230383"/>
    <lineage>
        <taxon>Eukaryota</taxon>
        <taxon>Fungi</taxon>
        <taxon>Dikarya</taxon>
        <taxon>Basidiomycota</taxon>
        <taxon>Ustilaginomycotina</taxon>
        <taxon>Malasseziomycetes</taxon>
        <taxon>Malasseziales</taxon>
        <taxon>Malasseziaceae</taxon>
        <taxon>Malassezia</taxon>
    </lineage>
</organism>
<dbReference type="InterPro" id="IPR042241">
    <property type="entry name" value="GCP_C_sf"/>
</dbReference>
<sequence length="694" mass="78567">MASTAVVRVADLQAGTRVPRAELLERLRARKGVVHVREQELVRDVIYLLQGISGTCVRFQHEWQLPREDGTTRAQTVMRLEFDESRGLISPPTRDLIHRVAELGQLYLRVQRYVDEHTQPTPTHLTAQSLTHFLAQEMTAHCDLVSQMDAQWHAQEEGEPLRPPLTLQRLVQTTREPLLRMRLMSTMVESCREAHGGAMVSTIHTYTLTGDPFIRRCTSTLLDQVSRPFFHTLSRWIYDGELDDPFGEFFVACAAPAAHTPQPTDDLVVATEQSVDAAAVWQNRFVLRPEMLPTFLSEHFARKIFSTGKSLHFLRECCGADQGVHGRSRRELRYSDMAGLEHAIDAEFALASGHLCALYLTQFRLRDHLRALKSYLLLTQGDFADALLQTLGPSLARPASTLYQHNLSAALETAIRASHAQFDDPDLLRRLDARSLDFGPGDTGWDTFTLEYRVESPVNAVLDASAMAGYQLLFHYLWQLNRVSASVSSAWALLLATQKATMRSRHHKSLPPALRTLLATTLGRLSEMVHFVRQLQSFCELEGIAHAWQRLEHDLGTCASDLDQLIETHRRYLHTLIHTTLLRGRRGQGDHLADDVRAQLACVLAFATAASELSHHATAELARVASGVEPLRSAAHTEATLTERLHTEHAHFQHRMHTMMAALERHPTLTVRDLARRWNFNVYYRRERTQAEAH</sequence>
<dbReference type="Proteomes" id="UP000186303">
    <property type="component" value="Chromosome 6"/>
</dbReference>
<dbReference type="GO" id="GO:0051011">
    <property type="term" value="F:microtubule minus-end binding"/>
    <property type="evidence" value="ECO:0007669"/>
    <property type="project" value="TreeGrafter"/>
</dbReference>
<dbReference type="RefSeq" id="XP_018739813.1">
    <property type="nucleotide sequence ID" value="XM_018886329.1"/>
</dbReference>
<dbReference type="KEGG" id="msym:MSY001_1215"/>
<dbReference type="Pfam" id="PF04130">
    <property type="entry name" value="GCP_C_terminal"/>
    <property type="match status" value="1"/>
</dbReference>
<comment type="subcellular location">
    <subcellularLocation>
        <location evidence="1">Cytoplasm</location>
        <location evidence="1">Cytoskeleton</location>
    </subcellularLocation>
</comment>
<evidence type="ECO:0000259" key="6">
    <source>
        <dbReference type="Pfam" id="PF04130"/>
    </source>
</evidence>
<dbReference type="PANTHER" id="PTHR19302:SF14">
    <property type="entry name" value="GAMMA-TUBULIN COMPLEX COMPONENT 3"/>
    <property type="match status" value="1"/>
</dbReference>
<accession>M5E8M6</accession>
<dbReference type="GO" id="GO:0031122">
    <property type="term" value="P:cytoplasmic microtubule organization"/>
    <property type="evidence" value="ECO:0007669"/>
    <property type="project" value="TreeGrafter"/>
</dbReference>
<keyword evidence="9" id="KW-1185">Reference proteome</keyword>
<dbReference type="AlphaFoldDB" id="M5E8M6"/>
<evidence type="ECO:0000256" key="1">
    <source>
        <dbReference type="ARBA" id="ARBA00004245"/>
    </source>
</evidence>
<dbReference type="GO" id="GO:0051321">
    <property type="term" value="P:meiotic cell cycle"/>
    <property type="evidence" value="ECO:0007669"/>
    <property type="project" value="TreeGrafter"/>
</dbReference>
<dbReference type="STRING" id="1230383.M5E8M6"/>
<feature type="domain" description="Gamma tubulin complex component protein N-terminal" evidence="7">
    <location>
        <begin position="42"/>
        <end position="359"/>
    </location>
</feature>
<dbReference type="EMBL" id="LT671826">
    <property type="protein sequence ID" value="SHO79305.1"/>
    <property type="molecule type" value="Genomic_DNA"/>
</dbReference>
<keyword evidence="4" id="KW-0493">Microtubule</keyword>
<evidence type="ECO:0000256" key="5">
    <source>
        <dbReference type="ARBA" id="ARBA00023212"/>
    </source>
</evidence>
<comment type="similarity">
    <text evidence="2">Belongs to the TUBGCP family.</text>
</comment>
<dbReference type="Pfam" id="PF17681">
    <property type="entry name" value="GCP_N_terminal"/>
    <property type="match status" value="1"/>
</dbReference>
<dbReference type="GO" id="GO:0051225">
    <property type="term" value="P:spindle assembly"/>
    <property type="evidence" value="ECO:0007669"/>
    <property type="project" value="TreeGrafter"/>
</dbReference>
<evidence type="ECO:0000256" key="2">
    <source>
        <dbReference type="ARBA" id="ARBA00010337"/>
    </source>
</evidence>
<dbReference type="HOGENOM" id="CLU_003736_2_0_1"/>
<reference evidence="9" key="1">
    <citation type="journal article" date="2017" name="Nucleic Acids Res.">
        <title>Proteogenomics produces comprehensive and highly accurate protein-coding gene annotation in a complete genome assembly of Malassezia sympodialis.</title>
        <authorList>
            <person name="Zhu Y."/>
            <person name="Engstroem P.G."/>
            <person name="Tellgren-Roth C."/>
            <person name="Baudo C.D."/>
            <person name="Kennell J.C."/>
            <person name="Sun S."/>
            <person name="Billmyre R.B."/>
            <person name="Schroeder M.S."/>
            <person name="Andersson A."/>
            <person name="Holm T."/>
            <person name="Sigurgeirsson B."/>
            <person name="Wu G."/>
            <person name="Sankaranarayanan S.R."/>
            <person name="Siddharthan R."/>
            <person name="Sanyal K."/>
            <person name="Lundeberg J."/>
            <person name="Nystedt B."/>
            <person name="Boekhout T."/>
            <person name="Dawson T.L. Jr."/>
            <person name="Heitman J."/>
            <person name="Scheynius A."/>
            <person name="Lehtioe J."/>
        </authorList>
    </citation>
    <scope>NUCLEOTIDE SEQUENCE [LARGE SCALE GENOMIC DNA]</scope>
    <source>
        <strain evidence="9">ATCC 42132</strain>
    </source>
</reference>
<dbReference type="GO" id="GO:0043015">
    <property type="term" value="F:gamma-tubulin binding"/>
    <property type="evidence" value="ECO:0007669"/>
    <property type="project" value="InterPro"/>
</dbReference>
<dbReference type="Gene3D" id="1.20.120.1900">
    <property type="entry name" value="Gamma-tubulin complex, C-terminal domain"/>
    <property type="match status" value="1"/>
</dbReference>
<evidence type="ECO:0000256" key="3">
    <source>
        <dbReference type="ARBA" id="ARBA00022490"/>
    </source>
</evidence>
<dbReference type="InterPro" id="IPR041470">
    <property type="entry name" value="GCP_N"/>
</dbReference>
<dbReference type="GO" id="GO:0000278">
    <property type="term" value="P:mitotic cell cycle"/>
    <property type="evidence" value="ECO:0007669"/>
    <property type="project" value="TreeGrafter"/>
</dbReference>
<dbReference type="GO" id="GO:0044732">
    <property type="term" value="C:mitotic spindle pole body"/>
    <property type="evidence" value="ECO:0007669"/>
    <property type="project" value="TreeGrafter"/>
</dbReference>
<dbReference type="GO" id="GO:0007020">
    <property type="term" value="P:microtubule nucleation"/>
    <property type="evidence" value="ECO:0007669"/>
    <property type="project" value="InterPro"/>
</dbReference>
<name>M5E8M6_MALS4</name>
<evidence type="ECO:0000259" key="7">
    <source>
        <dbReference type="Pfam" id="PF17681"/>
    </source>
</evidence>
<dbReference type="PANTHER" id="PTHR19302">
    <property type="entry name" value="GAMMA TUBULIN COMPLEX PROTEIN"/>
    <property type="match status" value="1"/>
</dbReference>
<gene>
    <name evidence="8" type="ORF">MSYG_3655</name>
</gene>
<dbReference type="InterPro" id="IPR040457">
    <property type="entry name" value="GCP_C"/>
</dbReference>
<keyword evidence="5" id="KW-0206">Cytoskeleton</keyword>
<evidence type="ECO:0000256" key="4">
    <source>
        <dbReference type="ARBA" id="ARBA00022701"/>
    </source>
</evidence>
<dbReference type="GO" id="GO:0000922">
    <property type="term" value="C:spindle pole"/>
    <property type="evidence" value="ECO:0007669"/>
    <property type="project" value="InterPro"/>
</dbReference>